<protein>
    <submittedName>
        <fullName evidence="2">Uncharacterized protein</fullName>
    </submittedName>
</protein>
<comment type="caution">
    <text evidence="2">The sequence shown here is derived from an EMBL/GenBank/DDBJ whole genome shotgun (WGS) entry which is preliminary data.</text>
</comment>
<proteinExistence type="predicted"/>
<reference evidence="2 3" key="1">
    <citation type="submission" date="2017-11" db="EMBL/GenBank/DDBJ databases">
        <title>De-novo sequencing of pomegranate (Punica granatum L.) genome.</title>
        <authorList>
            <person name="Akparov Z."/>
            <person name="Amiraslanov A."/>
            <person name="Hajiyeva S."/>
            <person name="Abbasov M."/>
            <person name="Kaur K."/>
            <person name="Hamwieh A."/>
            <person name="Solovyev V."/>
            <person name="Salamov A."/>
            <person name="Braich B."/>
            <person name="Kosarev P."/>
            <person name="Mahmoud A."/>
            <person name="Hajiyev E."/>
            <person name="Babayeva S."/>
            <person name="Izzatullayeva V."/>
            <person name="Mammadov A."/>
            <person name="Mammadov A."/>
            <person name="Sharifova S."/>
            <person name="Ojaghi J."/>
            <person name="Eynullazada K."/>
            <person name="Bayramov B."/>
            <person name="Abdulazimova A."/>
            <person name="Shahmuradov I."/>
        </authorList>
    </citation>
    <scope>NUCLEOTIDE SEQUENCE [LARGE SCALE GENOMIC DNA]</scope>
    <source>
        <strain evidence="3">cv. AG2017</strain>
        <tissue evidence="2">Leaf</tissue>
    </source>
</reference>
<evidence type="ECO:0000256" key="1">
    <source>
        <dbReference type="SAM" id="MobiDB-lite"/>
    </source>
</evidence>
<organism evidence="2 3">
    <name type="scientific">Punica granatum</name>
    <name type="common">Pomegranate</name>
    <dbReference type="NCBI Taxonomy" id="22663"/>
    <lineage>
        <taxon>Eukaryota</taxon>
        <taxon>Viridiplantae</taxon>
        <taxon>Streptophyta</taxon>
        <taxon>Embryophyta</taxon>
        <taxon>Tracheophyta</taxon>
        <taxon>Spermatophyta</taxon>
        <taxon>Magnoliopsida</taxon>
        <taxon>eudicotyledons</taxon>
        <taxon>Gunneridae</taxon>
        <taxon>Pentapetalae</taxon>
        <taxon>rosids</taxon>
        <taxon>malvids</taxon>
        <taxon>Myrtales</taxon>
        <taxon>Lythraceae</taxon>
        <taxon>Punica</taxon>
    </lineage>
</organism>
<keyword evidence="3" id="KW-1185">Reference proteome</keyword>
<dbReference type="Proteomes" id="UP000233551">
    <property type="component" value="Unassembled WGS sequence"/>
</dbReference>
<dbReference type="AlphaFoldDB" id="A0A2I0J4D2"/>
<feature type="region of interest" description="Disordered" evidence="1">
    <location>
        <begin position="230"/>
        <end position="271"/>
    </location>
</feature>
<dbReference type="EMBL" id="PGOL01002047">
    <property type="protein sequence ID" value="PKI51097.1"/>
    <property type="molecule type" value="Genomic_DNA"/>
</dbReference>
<accession>A0A2I0J4D2</accession>
<name>A0A2I0J4D2_PUNGR</name>
<feature type="compositionally biased region" description="Basic and acidic residues" evidence="1">
    <location>
        <begin position="246"/>
        <end position="259"/>
    </location>
</feature>
<evidence type="ECO:0000313" key="2">
    <source>
        <dbReference type="EMBL" id="PKI51097.1"/>
    </source>
</evidence>
<evidence type="ECO:0000313" key="3">
    <source>
        <dbReference type="Proteomes" id="UP000233551"/>
    </source>
</evidence>
<gene>
    <name evidence="2" type="ORF">CRG98_028526</name>
</gene>
<sequence length="308" mass="34270">MTTPVYAVFWCYREKLTRDGGPRLKDVNSLKSSGALWGPNRMSNRAKYPYLTYAPIIGRGTRPVGVPSGVAKLCGLEFRLIGARMRTIGSRGLGVSTFLWGRSTDTRENGLPPTYLRPEGSRGIRYTNYDIWISVGLHSTIIPLVLTVRFGKDQKWNEKEPALCTNLREREHEIPPVRQGLYHGNRTTFHGQAPLMPLVRLLKRPMILHDAGHLGLSPMSTIPLGPQGLSANPKGAKRRVGLSGSDPKEIPMSRLEPPKTRQIPDSGCPNLPRTSMLNRTMCLTDLPNSSLKRAKLPVLNLSTCHIDY</sequence>